<evidence type="ECO:0000259" key="9">
    <source>
        <dbReference type="PROSITE" id="PS50156"/>
    </source>
</evidence>
<dbReference type="GO" id="GO:0006897">
    <property type="term" value="P:endocytosis"/>
    <property type="evidence" value="ECO:0007669"/>
    <property type="project" value="TreeGrafter"/>
</dbReference>
<dbReference type="PRINTS" id="PR00702">
    <property type="entry name" value="ACRIFLAVINRP"/>
</dbReference>
<evidence type="ECO:0000256" key="5">
    <source>
        <dbReference type="ARBA" id="ARBA00022989"/>
    </source>
</evidence>
<keyword evidence="5 8" id="KW-1133">Transmembrane helix</keyword>
<feature type="transmembrane region" description="Helical" evidence="8">
    <location>
        <begin position="786"/>
        <end position="811"/>
    </location>
</feature>
<keyword evidence="3" id="KW-1003">Cell membrane</keyword>
<dbReference type="PANTHER" id="PTHR10796">
    <property type="entry name" value="PATCHED-RELATED"/>
    <property type="match status" value="1"/>
</dbReference>
<feature type="transmembrane region" description="Helical" evidence="8">
    <location>
        <begin position="744"/>
        <end position="765"/>
    </location>
</feature>
<protein>
    <submittedName>
        <fullName evidence="11">SSD domain-containing protein</fullName>
    </submittedName>
</protein>
<name>A0A915AB37_PARUN</name>
<evidence type="ECO:0000256" key="8">
    <source>
        <dbReference type="SAM" id="Phobius"/>
    </source>
</evidence>
<dbReference type="GO" id="GO:0018996">
    <property type="term" value="P:molting cycle, collagen and cuticulin-based cuticle"/>
    <property type="evidence" value="ECO:0007669"/>
    <property type="project" value="TreeGrafter"/>
</dbReference>
<dbReference type="AlphaFoldDB" id="A0A915AB37"/>
<evidence type="ECO:0000256" key="6">
    <source>
        <dbReference type="ARBA" id="ARBA00023136"/>
    </source>
</evidence>
<dbReference type="Proteomes" id="UP000887569">
    <property type="component" value="Unplaced"/>
</dbReference>
<dbReference type="PANTHER" id="PTHR10796:SF95">
    <property type="entry name" value="SSD DOMAIN-CONTAINING PROTEIN"/>
    <property type="match status" value="1"/>
</dbReference>
<dbReference type="InterPro" id="IPR000731">
    <property type="entry name" value="SSD"/>
</dbReference>
<sequence>MKMNVSTDTRVPPTLFIRILNRFFRSVGYLVADHSVAVIVVFLILTAAFSLKIPFTKKQDDLKTGYTPVGARSLDELQTFRQYFDGLDPVLLFVVVTAKDGKSLNLLTHLNATVAIIDHIGKTFAVKGRTYYDICKNFCDANEPVLQYRNGLVVSESRGGGSVENLMNLSFPLISFIGRDLDLSPSFFGVTTYKPEEMNGTQASNIKDLKMIILQFRAQKPKDWDEDDILQWERSVGEYYRRNYSSPFIHPVVVSLAYTQDEVVRTGLTLFPFISVGFVIMCTFAVITVYIGSAYQNQWSIHKITYALTACVTPLMATSTAFGITIFLGFRFGTVLCVTPFLVLAIGVDDAFLMINAWNRICAQRRRDGIREKLRERMANVLIEVGPSITITSLTNTVAFGMGLFMPTPEIRLLCVATAIAIFLDYIYTITMYAAIMSIGGRFEMGKEICEKVPHNDDRPTKAEIFLDNYCNWLSSCFTSLVMLLMLGLYWWVSIKAGCNARSSLTPEKLFLSDSPLIELSDLRNRYVLPAYAFVTIFVTNPGDLQNASRVERIERMTADFEALPSCNGPQFTRFWLRDYRAHLATEAEEFAEDAIQDPAPFSTEDIKAFIEWPEYHHWGGFMKFDNKTNRLSSFFLSVAYHGSNQSDWTQRLNMLKSWRAVADNYLDIGAIIYEDEALFMDQIETMLPITIQTSIATLICMAVVCFVFMYNLFTVFIAVASITSICIGVFGFITLWGIDLDPISMATLIMSIGLSVDFPAHITFHYYRTGLDPSFTSIKERMLHSLIAIGFPLLQCSASTILFVLCLLLVPCYMGEVFVKSIVLVISLGIIHALVVVPALLCALSNIYQSFIEKRDCQSASSQNTHISKLSQSPMLRRIRSSTGNKVAPLRDNSLPR</sequence>
<feature type="transmembrane region" description="Helical" evidence="8">
    <location>
        <begin position="333"/>
        <end position="358"/>
    </location>
</feature>
<proteinExistence type="inferred from homology"/>
<feature type="transmembrane region" description="Helical" evidence="8">
    <location>
        <begin position="270"/>
        <end position="292"/>
    </location>
</feature>
<feature type="transmembrane region" description="Helical" evidence="8">
    <location>
        <begin position="470"/>
        <end position="493"/>
    </location>
</feature>
<dbReference type="WBParaSite" id="PgR003_g127_t04">
    <property type="protein sequence ID" value="PgR003_g127_t04"/>
    <property type="gene ID" value="PgR003_g127"/>
</dbReference>
<accession>A0A915AB37</accession>
<organism evidence="10 11">
    <name type="scientific">Parascaris univalens</name>
    <name type="common">Nematode worm</name>
    <dbReference type="NCBI Taxonomy" id="6257"/>
    <lineage>
        <taxon>Eukaryota</taxon>
        <taxon>Metazoa</taxon>
        <taxon>Ecdysozoa</taxon>
        <taxon>Nematoda</taxon>
        <taxon>Chromadorea</taxon>
        <taxon>Rhabditida</taxon>
        <taxon>Spirurina</taxon>
        <taxon>Ascaridomorpha</taxon>
        <taxon>Ascaridoidea</taxon>
        <taxon>Ascarididae</taxon>
        <taxon>Parascaris</taxon>
    </lineage>
</organism>
<dbReference type="InterPro" id="IPR051697">
    <property type="entry name" value="Patched_domain-protein"/>
</dbReference>
<keyword evidence="7" id="KW-0325">Glycoprotein</keyword>
<evidence type="ECO:0000313" key="11">
    <source>
        <dbReference type="WBParaSite" id="PgR003_g127_t04"/>
    </source>
</evidence>
<keyword evidence="4 8" id="KW-0812">Transmembrane</keyword>
<dbReference type="GO" id="GO:0005886">
    <property type="term" value="C:plasma membrane"/>
    <property type="evidence" value="ECO:0007669"/>
    <property type="project" value="UniProtKB-SubCell"/>
</dbReference>
<evidence type="ECO:0000313" key="10">
    <source>
        <dbReference type="Proteomes" id="UP000887569"/>
    </source>
</evidence>
<feature type="domain" description="SSD" evidence="9">
    <location>
        <begin position="272"/>
        <end position="439"/>
    </location>
</feature>
<evidence type="ECO:0000256" key="7">
    <source>
        <dbReference type="ARBA" id="ARBA00023180"/>
    </source>
</evidence>
<keyword evidence="6 8" id="KW-0472">Membrane</keyword>
<comment type="subcellular location">
    <subcellularLocation>
        <location evidence="1">Cell membrane</location>
        <topology evidence="1">Multi-pass membrane protein</topology>
    </subcellularLocation>
</comment>
<feature type="transmembrane region" description="Helical" evidence="8">
    <location>
        <begin position="690"/>
        <end position="709"/>
    </location>
</feature>
<feature type="transmembrane region" description="Helical" evidence="8">
    <location>
        <begin position="411"/>
        <end position="436"/>
    </location>
</feature>
<dbReference type="GO" id="GO:0030659">
    <property type="term" value="C:cytoplasmic vesicle membrane"/>
    <property type="evidence" value="ECO:0007669"/>
    <property type="project" value="TreeGrafter"/>
</dbReference>
<dbReference type="SUPFAM" id="SSF82866">
    <property type="entry name" value="Multidrug efflux transporter AcrB transmembrane domain"/>
    <property type="match status" value="2"/>
</dbReference>
<evidence type="ECO:0000256" key="4">
    <source>
        <dbReference type="ARBA" id="ARBA00022692"/>
    </source>
</evidence>
<feature type="transmembrane region" description="Helical" evidence="8">
    <location>
        <begin position="823"/>
        <end position="845"/>
    </location>
</feature>
<dbReference type="InterPro" id="IPR003392">
    <property type="entry name" value="PTHD_SSD"/>
</dbReference>
<evidence type="ECO:0000256" key="1">
    <source>
        <dbReference type="ARBA" id="ARBA00004651"/>
    </source>
</evidence>
<dbReference type="FunFam" id="1.20.1640.10:FF:000013">
    <property type="entry name" value="PaTched Related family"/>
    <property type="match status" value="1"/>
</dbReference>
<keyword evidence="10" id="KW-1185">Reference proteome</keyword>
<comment type="similarity">
    <text evidence="2">Belongs to the patched family.</text>
</comment>
<dbReference type="GO" id="GO:0022857">
    <property type="term" value="F:transmembrane transporter activity"/>
    <property type="evidence" value="ECO:0007669"/>
    <property type="project" value="InterPro"/>
</dbReference>
<evidence type="ECO:0000256" key="3">
    <source>
        <dbReference type="ARBA" id="ARBA00022475"/>
    </source>
</evidence>
<dbReference type="PROSITE" id="PS50156">
    <property type="entry name" value="SSD"/>
    <property type="match status" value="1"/>
</dbReference>
<feature type="transmembrane region" description="Helical" evidence="8">
    <location>
        <begin position="304"/>
        <end position="327"/>
    </location>
</feature>
<dbReference type="InterPro" id="IPR001036">
    <property type="entry name" value="Acrflvin-R"/>
</dbReference>
<feature type="transmembrane region" description="Helical" evidence="8">
    <location>
        <begin position="379"/>
        <end position="405"/>
    </location>
</feature>
<dbReference type="Pfam" id="PF02460">
    <property type="entry name" value="Patched"/>
    <property type="match status" value="1"/>
</dbReference>
<feature type="transmembrane region" description="Helical" evidence="8">
    <location>
        <begin position="716"/>
        <end position="738"/>
    </location>
</feature>
<dbReference type="Gene3D" id="1.20.1640.10">
    <property type="entry name" value="Multidrug efflux transporter AcrB transmembrane domain"/>
    <property type="match status" value="2"/>
</dbReference>
<reference evidence="11" key="1">
    <citation type="submission" date="2022-11" db="UniProtKB">
        <authorList>
            <consortium name="WormBaseParasite"/>
        </authorList>
    </citation>
    <scope>IDENTIFICATION</scope>
</reference>
<feature type="transmembrane region" description="Helical" evidence="8">
    <location>
        <begin position="27"/>
        <end position="49"/>
    </location>
</feature>
<evidence type="ECO:0000256" key="2">
    <source>
        <dbReference type="ARBA" id="ARBA00005585"/>
    </source>
</evidence>